<gene>
    <name evidence="2" type="ORF">GNP93_10720</name>
</gene>
<dbReference type="Pfam" id="PF01969">
    <property type="entry name" value="Ni_insertion"/>
    <property type="match status" value="1"/>
</dbReference>
<organism evidence="2 3">
    <name type="scientific">Paenibacillus validus</name>
    <dbReference type="NCBI Taxonomy" id="44253"/>
    <lineage>
        <taxon>Bacteria</taxon>
        <taxon>Bacillati</taxon>
        <taxon>Bacillota</taxon>
        <taxon>Bacilli</taxon>
        <taxon>Bacillales</taxon>
        <taxon>Paenibacillaceae</taxon>
        <taxon>Paenibacillus</taxon>
    </lineage>
</organism>
<keyword evidence="1" id="KW-0533">Nickel</keyword>
<dbReference type="InterPro" id="IPR002822">
    <property type="entry name" value="Ni_insertion"/>
</dbReference>
<evidence type="ECO:0000313" key="2">
    <source>
        <dbReference type="EMBL" id="MUG71156.1"/>
    </source>
</evidence>
<name>A0A7X3CSW5_9BACL</name>
<evidence type="ECO:0000256" key="1">
    <source>
        <dbReference type="ARBA" id="ARBA00022596"/>
    </source>
</evidence>
<reference evidence="2 3" key="1">
    <citation type="submission" date="2019-11" db="EMBL/GenBank/DDBJ databases">
        <title>Draft genome sequences of five Paenibacillus species of dairy origin.</title>
        <authorList>
            <person name="Olajide A.M."/>
            <person name="Chen S."/>
            <person name="Lapointe G."/>
        </authorList>
    </citation>
    <scope>NUCLEOTIDE SEQUENCE [LARGE SCALE GENOMIC DNA]</scope>
    <source>
        <strain evidence="2 3">2CS3</strain>
    </source>
</reference>
<protein>
    <submittedName>
        <fullName evidence="2">DUF111 family protein</fullName>
    </submittedName>
</protein>
<dbReference type="Gene3D" id="3.10.20.300">
    <property type="entry name" value="mk0293 like domain"/>
    <property type="match status" value="1"/>
</dbReference>
<dbReference type="Gene3D" id="3.30.70.1380">
    <property type="entry name" value="Transcriptional regulatory protein pf0864 domain like"/>
    <property type="match status" value="1"/>
</dbReference>
<proteinExistence type="predicted"/>
<evidence type="ECO:0000313" key="3">
    <source>
        <dbReference type="Proteomes" id="UP000450917"/>
    </source>
</evidence>
<keyword evidence="3" id="KW-1185">Reference proteome</keyword>
<dbReference type="EMBL" id="WNZX01000007">
    <property type="protein sequence ID" value="MUG71156.1"/>
    <property type="molecule type" value="Genomic_DNA"/>
</dbReference>
<dbReference type="RefSeq" id="WP_054796339.1">
    <property type="nucleotide sequence ID" value="NZ_JARTHJ010000303.1"/>
</dbReference>
<dbReference type="Proteomes" id="UP000450917">
    <property type="component" value="Unassembled WGS sequence"/>
</dbReference>
<comment type="caution">
    <text evidence="2">The sequence shown here is derived from an EMBL/GenBank/DDBJ whole genome shotgun (WGS) entry which is preliminary data.</text>
</comment>
<sequence length="158" mass="18248">MSFNHRDEHVDDGMLLLQANLDDMNPEWCSYITDLLLEAGANDVYWIPIIMKKGRPGVMLNVFVDECKTGDMEAIIFAETTTLGLRYMRASCHRLGREFIAVDTRWGTVQVKAGFHQGKMVQFAPEFKECEQAARKHQVPLKQVYDEVRRLFLETYGE</sequence>
<dbReference type="PANTHER" id="PTHR36566">
    <property type="entry name" value="NICKEL INSERTION PROTEIN-RELATED"/>
    <property type="match status" value="1"/>
</dbReference>
<dbReference type="PANTHER" id="PTHR36566:SF1">
    <property type="entry name" value="PYRIDINIUM-3,5-BISTHIOCARBOXYLIC ACID MONONUCLEOTIDE NICKEL INSERTION PROTEIN"/>
    <property type="match status" value="1"/>
</dbReference>
<accession>A0A7X3CSW5</accession>
<dbReference type="AlphaFoldDB" id="A0A7X3CSW5"/>